<evidence type="ECO:0000313" key="3">
    <source>
        <dbReference type="Proteomes" id="UP001138793"/>
    </source>
</evidence>
<comment type="caution">
    <text evidence="2">The sequence shown here is derived from an EMBL/GenBank/DDBJ whole genome shotgun (WGS) entry which is preliminary data.</text>
</comment>
<accession>A0A9X0YW43</accession>
<feature type="compositionally biased region" description="Polar residues" evidence="1">
    <location>
        <begin position="10"/>
        <end position="26"/>
    </location>
</feature>
<evidence type="ECO:0000256" key="1">
    <source>
        <dbReference type="SAM" id="MobiDB-lite"/>
    </source>
</evidence>
<organism evidence="2 3">
    <name type="scientific">Oceanobacillus polygoni</name>
    <dbReference type="NCBI Taxonomy" id="1235259"/>
    <lineage>
        <taxon>Bacteria</taxon>
        <taxon>Bacillati</taxon>
        <taxon>Bacillota</taxon>
        <taxon>Bacilli</taxon>
        <taxon>Bacillales</taxon>
        <taxon>Bacillaceae</taxon>
        <taxon>Oceanobacillus</taxon>
    </lineage>
</organism>
<dbReference type="AlphaFoldDB" id="A0A9X0YW43"/>
<dbReference type="Proteomes" id="UP001138793">
    <property type="component" value="Unassembled WGS sequence"/>
</dbReference>
<feature type="region of interest" description="Disordered" evidence="1">
    <location>
        <begin position="1"/>
        <end position="31"/>
    </location>
</feature>
<evidence type="ECO:0000313" key="2">
    <source>
        <dbReference type="EMBL" id="MBP2079958.1"/>
    </source>
</evidence>
<keyword evidence="3" id="KW-1185">Reference proteome</keyword>
<protein>
    <submittedName>
        <fullName evidence="2">Uncharacterized protein</fullName>
    </submittedName>
</protein>
<name>A0A9X0YW43_9BACI</name>
<reference evidence="2" key="1">
    <citation type="submission" date="2021-03" db="EMBL/GenBank/DDBJ databases">
        <title>Genomic Encyclopedia of Type Strains, Phase IV (KMG-IV): sequencing the most valuable type-strain genomes for metagenomic binning, comparative biology and taxonomic classification.</title>
        <authorList>
            <person name="Goeker M."/>
        </authorList>
    </citation>
    <scope>NUCLEOTIDE SEQUENCE</scope>
    <source>
        <strain evidence="2">DSM 107338</strain>
    </source>
</reference>
<proteinExistence type="predicted"/>
<gene>
    <name evidence="2" type="ORF">J2Z64_004267</name>
</gene>
<dbReference type="EMBL" id="JAGGMB010000024">
    <property type="protein sequence ID" value="MBP2079958.1"/>
    <property type="molecule type" value="Genomic_DNA"/>
</dbReference>
<sequence>MAVNLRKYTAKNTNQTTGNENTPTKNGSDHQKPAIGTIFKLFLASYVPASQRGSSVELSLIVSNYLLNYSLTVQLLIK</sequence>